<evidence type="ECO:0000313" key="1">
    <source>
        <dbReference type="EMBL" id="EFH83764.1"/>
    </source>
</evidence>
<organism evidence="1 2">
    <name type="scientific">Ktedonobacter racemifer DSM 44963</name>
    <dbReference type="NCBI Taxonomy" id="485913"/>
    <lineage>
        <taxon>Bacteria</taxon>
        <taxon>Bacillati</taxon>
        <taxon>Chloroflexota</taxon>
        <taxon>Ktedonobacteria</taxon>
        <taxon>Ktedonobacterales</taxon>
        <taxon>Ktedonobacteraceae</taxon>
        <taxon>Ktedonobacter</taxon>
    </lineage>
</organism>
<dbReference type="InParanoid" id="D6TTL3"/>
<dbReference type="InterPro" id="IPR037018">
    <property type="entry name" value="GH65_N"/>
</dbReference>
<keyword evidence="2" id="KW-1185">Reference proteome</keyword>
<dbReference type="GO" id="GO:0005975">
    <property type="term" value="P:carbohydrate metabolic process"/>
    <property type="evidence" value="ECO:0007669"/>
    <property type="project" value="InterPro"/>
</dbReference>
<gene>
    <name evidence="1" type="ORF">Krac_4760</name>
</gene>
<dbReference type="GO" id="GO:0016787">
    <property type="term" value="F:hydrolase activity"/>
    <property type="evidence" value="ECO:0007669"/>
    <property type="project" value="UniProtKB-KW"/>
</dbReference>
<proteinExistence type="predicted"/>
<dbReference type="eggNOG" id="COG1554">
    <property type="taxonomic scope" value="Bacteria"/>
</dbReference>
<accession>D6TTL3</accession>
<dbReference type="EMBL" id="ADVG01000003">
    <property type="protein sequence ID" value="EFH83764.1"/>
    <property type="molecule type" value="Genomic_DNA"/>
</dbReference>
<evidence type="ECO:0000313" key="2">
    <source>
        <dbReference type="Proteomes" id="UP000004508"/>
    </source>
</evidence>
<dbReference type="GO" id="GO:0030246">
    <property type="term" value="F:carbohydrate binding"/>
    <property type="evidence" value="ECO:0007669"/>
    <property type="project" value="InterPro"/>
</dbReference>
<dbReference type="STRING" id="485913.Krac_4760"/>
<dbReference type="Gene3D" id="2.70.98.40">
    <property type="entry name" value="Glycoside hydrolase, family 65, N-terminal domain"/>
    <property type="match status" value="1"/>
</dbReference>
<dbReference type="AlphaFoldDB" id="D6TTL3"/>
<dbReference type="InterPro" id="IPR011013">
    <property type="entry name" value="Gal_mutarotase_sf_dom"/>
</dbReference>
<dbReference type="Proteomes" id="UP000004508">
    <property type="component" value="Unassembled WGS sequence"/>
</dbReference>
<sequence length="70" mass="7737">MTSLEHVYSSSSVALANRHPGLRGNLDEGEPYGLPGTYLNSFWRMTSDSRSILEARRGSHGSKELLEGEK</sequence>
<comment type="caution">
    <text evidence="1">The sequence shown here is derived from an EMBL/GenBank/DDBJ whole genome shotgun (WGS) entry which is preliminary data.</text>
</comment>
<reference evidence="1 2" key="1">
    <citation type="journal article" date="2011" name="Stand. Genomic Sci.">
        <title>Non-contiguous finished genome sequence and contextual data of the filamentous soil bacterium Ktedonobacter racemifer type strain (SOSP1-21).</title>
        <authorList>
            <person name="Chang Y.J."/>
            <person name="Land M."/>
            <person name="Hauser L."/>
            <person name="Chertkov O."/>
            <person name="Del Rio T.G."/>
            <person name="Nolan M."/>
            <person name="Copeland A."/>
            <person name="Tice H."/>
            <person name="Cheng J.F."/>
            <person name="Lucas S."/>
            <person name="Han C."/>
            <person name="Goodwin L."/>
            <person name="Pitluck S."/>
            <person name="Ivanova N."/>
            <person name="Ovchinikova G."/>
            <person name="Pati A."/>
            <person name="Chen A."/>
            <person name="Palaniappan K."/>
            <person name="Mavromatis K."/>
            <person name="Liolios K."/>
            <person name="Brettin T."/>
            <person name="Fiebig A."/>
            <person name="Rohde M."/>
            <person name="Abt B."/>
            <person name="Goker M."/>
            <person name="Detter J.C."/>
            <person name="Woyke T."/>
            <person name="Bristow J."/>
            <person name="Eisen J.A."/>
            <person name="Markowitz V."/>
            <person name="Hugenholtz P."/>
            <person name="Kyrpides N.C."/>
            <person name="Klenk H.P."/>
            <person name="Lapidus A."/>
        </authorList>
    </citation>
    <scope>NUCLEOTIDE SEQUENCE [LARGE SCALE GENOMIC DNA]</scope>
    <source>
        <strain evidence="2">DSM 44963</strain>
    </source>
</reference>
<name>D6TTL3_KTERA</name>
<keyword evidence="1" id="KW-0378">Hydrolase</keyword>
<protein>
    <submittedName>
        <fullName evidence="1">Glycoside hydrolase family 65 domain protein</fullName>
    </submittedName>
</protein>
<dbReference type="SUPFAM" id="SSF74650">
    <property type="entry name" value="Galactose mutarotase-like"/>
    <property type="match status" value="1"/>
</dbReference>